<sequence length="62" mass="7039">MQTVLCAVSPKAPAFMLDPFTVADFNSVITIVRRDAPDDIVVTPLYPRKQIGQRERKAEREH</sequence>
<name>A0ABS9E7Y2_9HYPH</name>
<keyword evidence="2" id="KW-1185">Reference proteome</keyword>
<comment type="caution">
    <text evidence="1">The sequence shown here is derived from an EMBL/GenBank/DDBJ whole genome shotgun (WGS) entry which is preliminary data.</text>
</comment>
<proteinExistence type="predicted"/>
<gene>
    <name evidence="1" type="ORF">L1I42_10905</name>
</gene>
<evidence type="ECO:0000313" key="1">
    <source>
        <dbReference type="EMBL" id="MCF4098995.1"/>
    </source>
</evidence>
<dbReference type="EMBL" id="JAKGTI010000002">
    <property type="protein sequence ID" value="MCF4098995.1"/>
    <property type="molecule type" value="Genomic_DNA"/>
</dbReference>
<organism evidence="1 2">
    <name type="scientific">Maritalea mediterranea</name>
    <dbReference type="NCBI Taxonomy" id="2909667"/>
    <lineage>
        <taxon>Bacteria</taxon>
        <taxon>Pseudomonadati</taxon>
        <taxon>Pseudomonadota</taxon>
        <taxon>Alphaproteobacteria</taxon>
        <taxon>Hyphomicrobiales</taxon>
        <taxon>Devosiaceae</taxon>
        <taxon>Maritalea</taxon>
    </lineage>
</organism>
<evidence type="ECO:0000313" key="2">
    <source>
        <dbReference type="Proteomes" id="UP001201217"/>
    </source>
</evidence>
<dbReference type="RefSeq" id="WP_236114556.1">
    <property type="nucleotide sequence ID" value="NZ_JAKGTI010000002.1"/>
</dbReference>
<accession>A0ABS9E7Y2</accession>
<protein>
    <submittedName>
        <fullName evidence="1">Uncharacterized protein</fullName>
    </submittedName>
</protein>
<reference evidence="1 2" key="1">
    <citation type="submission" date="2022-01" db="EMBL/GenBank/DDBJ databases">
        <title>Maritalea mediterranea sp. nov., isolated from marine plastic residues from the Malva-rosa beach (Valencia, Spain).</title>
        <authorList>
            <person name="Vidal-Verdu A."/>
            <person name="Molina-Menor E."/>
            <person name="Pascual J."/>
            <person name="Pereto J."/>
            <person name="Porcar M."/>
        </authorList>
    </citation>
    <scope>NUCLEOTIDE SEQUENCE [LARGE SCALE GENOMIC DNA]</scope>
    <source>
        <strain evidence="1 2">P4.10X</strain>
    </source>
</reference>
<dbReference type="Proteomes" id="UP001201217">
    <property type="component" value="Unassembled WGS sequence"/>
</dbReference>